<dbReference type="EMBL" id="CDMZ01001632">
    <property type="protein sequence ID" value="CEM35419.1"/>
    <property type="molecule type" value="Genomic_DNA"/>
</dbReference>
<dbReference type="VEuPathDB" id="CryptoDB:Cvel_23714"/>
<feature type="compositionally biased region" description="Basic and acidic residues" evidence="1">
    <location>
        <begin position="1"/>
        <end position="10"/>
    </location>
</feature>
<evidence type="ECO:0000313" key="2">
    <source>
        <dbReference type="EMBL" id="CEM35419.1"/>
    </source>
</evidence>
<name>A0A0G4GWR3_9ALVE</name>
<evidence type="ECO:0000256" key="1">
    <source>
        <dbReference type="SAM" id="MobiDB-lite"/>
    </source>
</evidence>
<feature type="compositionally biased region" description="Low complexity" evidence="1">
    <location>
        <begin position="28"/>
        <end position="43"/>
    </location>
</feature>
<reference evidence="2" key="1">
    <citation type="submission" date="2014-11" db="EMBL/GenBank/DDBJ databases">
        <authorList>
            <person name="Otto D Thomas"/>
            <person name="Naeem Raeece"/>
        </authorList>
    </citation>
    <scope>NUCLEOTIDE SEQUENCE</scope>
</reference>
<proteinExistence type="predicted"/>
<organism evidence="2">
    <name type="scientific">Chromera velia CCMP2878</name>
    <dbReference type="NCBI Taxonomy" id="1169474"/>
    <lineage>
        <taxon>Eukaryota</taxon>
        <taxon>Sar</taxon>
        <taxon>Alveolata</taxon>
        <taxon>Colpodellida</taxon>
        <taxon>Chromeraceae</taxon>
        <taxon>Chromera</taxon>
    </lineage>
</organism>
<sequence length="220" mass="22880">MAECAKEGQRESSVMPASPTLHLRRSSLARPSSPTSSDSSAPLNLRSASRKVDRHAVKAGQDTFVAGQHQAGRHATQAGQHAIRGAGERGRRRGRPRGSLRGMGVSRAEQNTAAEANVGLTPLLPSVPSVPRARGRPKMTGRGGAGIGAAQGPVLQGPGVTSSRPLKSVVEGVQDLSAPRLISQVDIDMRGTQQEGQQAQSAGERAEGGLKRTRPQASGK</sequence>
<dbReference type="AlphaFoldDB" id="A0A0G4GWR3"/>
<accession>A0A0G4GWR3</accession>
<feature type="region of interest" description="Disordered" evidence="1">
    <location>
        <begin position="1"/>
        <end position="164"/>
    </location>
</feature>
<feature type="compositionally biased region" description="Low complexity" evidence="1">
    <location>
        <begin position="191"/>
        <end position="203"/>
    </location>
</feature>
<feature type="compositionally biased region" description="Low complexity" evidence="1">
    <location>
        <begin position="122"/>
        <end position="131"/>
    </location>
</feature>
<feature type="region of interest" description="Disordered" evidence="1">
    <location>
        <begin position="186"/>
        <end position="220"/>
    </location>
</feature>
<protein>
    <submittedName>
        <fullName evidence="2">Uncharacterized protein</fullName>
    </submittedName>
</protein>
<gene>
    <name evidence="2" type="ORF">Cvel_23714</name>
</gene>